<keyword evidence="2" id="KW-1185">Reference proteome</keyword>
<accession>A0ACB9A0S8</accession>
<dbReference type="Proteomes" id="UP001055879">
    <property type="component" value="Linkage Group LG09"/>
</dbReference>
<gene>
    <name evidence="1" type="ORF">L6452_27559</name>
</gene>
<proteinExistence type="predicted"/>
<dbReference type="EMBL" id="CM042055">
    <property type="protein sequence ID" value="KAI3701995.1"/>
    <property type="molecule type" value="Genomic_DNA"/>
</dbReference>
<organism evidence="1 2">
    <name type="scientific">Arctium lappa</name>
    <name type="common">Greater burdock</name>
    <name type="synonym">Lappa major</name>
    <dbReference type="NCBI Taxonomy" id="4217"/>
    <lineage>
        <taxon>Eukaryota</taxon>
        <taxon>Viridiplantae</taxon>
        <taxon>Streptophyta</taxon>
        <taxon>Embryophyta</taxon>
        <taxon>Tracheophyta</taxon>
        <taxon>Spermatophyta</taxon>
        <taxon>Magnoliopsida</taxon>
        <taxon>eudicotyledons</taxon>
        <taxon>Gunneridae</taxon>
        <taxon>Pentapetalae</taxon>
        <taxon>asterids</taxon>
        <taxon>campanulids</taxon>
        <taxon>Asterales</taxon>
        <taxon>Asteraceae</taxon>
        <taxon>Carduoideae</taxon>
        <taxon>Cardueae</taxon>
        <taxon>Arctiinae</taxon>
        <taxon>Arctium</taxon>
    </lineage>
</organism>
<name>A0ACB9A0S8_ARCLA</name>
<evidence type="ECO:0000313" key="2">
    <source>
        <dbReference type="Proteomes" id="UP001055879"/>
    </source>
</evidence>
<evidence type="ECO:0000313" key="1">
    <source>
        <dbReference type="EMBL" id="KAI3701995.1"/>
    </source>
</evidence>
<protein>
    <submittedName>
        <fullName evidence="1">Uncharacterized protein</fullName>
    </submittedName>
</protein>
<reference evidence="1 2" key="2">
    <citation type="journal article" date="2022" name="Mol. Ecol. Resour.">
        <title>The genomes of chicory, endive, great burdock and yacon provide insights into Asteraceae paleo-polyploidization history and plant inulin production.</title>
        <authorList>
            <person name="Fan W."/>
            <person name="Wang S."/>
            <person name="Wang H."/>
            <person name="Wang A."/>
            <person name="Jiang F."/>
            <person name="Liu H."/>
            <person name="Zhao H."/>
            <person name="Xu D."/>
            <person name="Zhang Y."/>
        </authorList>
    </citation>
    <scope>NUCLEOTIDE SEQUENCE [LARGE SCALE GENOMIC DNA]</scope>
    <source>
        <strain evidence="2">cv. Niubang</strain>
    </source>
</reference>
<reference evidence="2" key="1">
    <citation type="journal article" date="2022" name="Mol. Ecol. Resour.">
        <title>The genomes of chicory, endive, great burdock and yacon provide insights into Asteraceae palaeo-polyploidization history and plant inulin production.</title>
        <authorList>
            <person name="Fan W."/>
            <person name="Wang S."/>
            <person name="Wang H."/>
            <person name="Wang A."/>
            <person name="Jiang F."/>
            <person name="Liu H."/>
            <person name="Zhao H."/>
            <person name="Xu D."/>
            <person name="Zhang Y."/>
        </authorList>
    </citation>
    <scope>NUCLEOTIDE SEQUENCE [LARGE SCALE GENOMIC DNA]</scope>
    <source>
        <strain evidence="2">cv. Niubang</strain>
    </source>
</reference>
<sequence>MKVLKTLKTLKFWSKKKKKTIKNYRHSLSPPPPPPSCCCRHHHDGSHTLQPSAPPLPAWLEYEEQTYNQHLLASDVKFSGLPISYQARLDPEEDERRSTVPPEPSVMIATSGDVETNCSYQQYMVQNPVYTVTVLQSTTTDRSRSAAAVGCVFNIGSHLFRCFFPCFRIREV</sequence>
<comment type="caution">
    <text evidence="1">The sequence shown here is derived from an EMBL/GenBank/DDBJ whole genome shotgun (WGS) entry which is preliminary data.</text>
</comment>